<reference evidence="3 4" key="1">
    <citation type="journal article" date="2011" name="Stand. Genomic Sci.">
        <title>Non-contiguous finished genome sequence and contextual data of the filamentous soil bacterium Ktedonobacter racemifer type strain (SOSP1-21).</title>
        <authorList>
            <person name="Chang Y.J."/>
            <person name="Land M."/>
            <person name="Hauser L."/>
            <person name="Chertkov O."/>
            <person name="Del Rio T.G."/>
            <person name="Nolan M."/>
            <person name="Copeland A."/>
            <person name="Tice H."/>
            <person name="Cheng J.F."/>
            <person name="Lucas S."/>
            <person name="Han C."/>
            <person name="Goodwin L."/>
            <person name="Pitluck S."/>
            <person name="Ivanova N."/>
            <person name="Ovchinikova G."/>
            <person name="Pati A."/>
            <person name="Chen A."/>
            <person name="Palaniappan K."/>
            <person name="Mavromatis K."/>
            <person name="Liolios K."/>
            <person name="Brettin T."/>
            <person name="Fiebig A."/>
            <person name="Rohde M."/>
            <person name="Abt B."/>
            <person name="Goker M."/>
            <person name="Detter J.C."/>
            <person name="Woyke T."/>
            <person name="Bristow J."/>
            <person name="Eisen J.A."/>
            <person name="Markowitz V."/>
            <person name="Hugenholtz P."/>
            <person name="Kyrpides N.C."/>
            <person name="Klenk H.P."/>
            <person name="Lapidus A."/>
        </authorList>
    </citation>
    <scope>NUCLEOTIDE SEQUENCE [LARGE SCALE GENOMIC DNA]</scope>
    <source>
        <strain evidence="4">DSM 44963</strain>
    </source>
</reference>
<dbReference type="InterPro" id="IPR025161">
    <property type="entry name" value="IS402-like_dom"/>
</dbReference>
<dbReference type="eggNOG" id="COG3293">
    <property type="taxonomic scope" value="Bacteria"/>
</dbReference>
<name>D6TR95_KTERA</name>
<evidence type="ECO:0000256" key="1">
    <source>
        <dbReference type="SAM" id="MobiDB-lite"/>
    </source>
</evidence>
<dbReference type="Proteomes" id="UP000004508">
    <property type="component" value="Unassembled WGS sequence"/>
</dbReference>
<sequence length="134" mass="15164">MPYPSDVTDEEWEILEPLIPGEKPGGRPQEIARREILNGILYVLRSACAWRMMPHDLPHWSTVYLSFRLWKQAGVWEHVNAALRRDLRVSLGRDPEPSAAILDSQSIKTSSVRGDERGFDGGKKNPRQKTVCAG</sequence>
<accession>D6TR95</accession>
<dbReference type="PANTHER" id="PTHR30007">
    <property type="entry name" value="PHP DOMAIN PROTEIN"/>
    <property type="match status" value="1"/>
</dbReference>
<comment type="caution">
    <text evidence="3">The sequence shown here is derived from an EMBL/GenBank/DDBJ whole genome shotgun (WGS) entry which is preliminary data.</text>
</comment>
<feature type="compositionally biased region" description="Polar residues" evidence="1">
    <location>
        <begin position="103"/>
        <end position="112"/>
    </location>
</feature>
<evidence type="ECO:0000313" key="4">
    <source>
        <dbReference type="Proteomes" id="UP000004508"/>
    </source>
</evidence>
<feature type="compositionally biased region" description="Basic and acidic residues" evidence="1">
    <location>
        <begin position="113"/>
        <end position="123"/>
    </location>
</feature>
<protein>
    <submittedName>
        <fullName evidence="3">Transposase</fullName>
    </submittedName>
</protein>
<dbReference type="EMBL" id="ADVG01000002">
    <property type="protein sequence ID" value="EFH87794.1"/>
    <property type="molecule type" value="Genomic_DNA"/>
</dbReference>
<feature type="region of interest" description="Disordered" evidence="1">
    <location>
        <begin position="95"/>
        <end position="134"/>
    </location>
</feature>
<dbReference type="NCBIfam" id="NF033580">
    <property type="entry name" value="transpos_IS5_3"/>
    <property type="match status" value="1"/>
</dbReference>
<keyword evidence="4" id="KW-1185">Reference proteome</keyword>
<proteinExistence type="predicted"/>
<dbReference type="PANTHER" id="PTHR30007:SF0">
    <property type="entry name" value="TRANSPOSASE"/>
    <property type="match status" value="1"/>
</dbReference>
<dbReference type="AlphaFoldDB" id="D6TR95"/>
<dbReference type="Pfam" id="PF13340">
    <property type="entry name" value="DUF4096"/>
    <property type="match status" value="1"/>
</dbReference>
<dbReference type="STRING" id="485913.Krac_9143"/>
<dbReference type="InParanoid" id="D6TR95"/>
<evidence type="ECO:0000313" key="3">
    <source>
        <dbReference type="EMBL" id="EFH87794.1"/>
    </source>
</evidence>
<gene>
    <name evidence="3" type="ORF">Krac_9143</name>
</gene>
<feature type="domain" description="Insertion element IS402-like" evidence="2">
    <location>
        <begin position="7"/>
        <end position="79"/>
    </location>
</feature>
<evidence type="ECO:0000259" key="2">
    <source>
        <dbReference type="Pfam" id="PF13340"/>
    </source>
</evidence>
<organism evidence="3 4">
    <name type="scientific">Ktedonobacter racemifer DSM 44963</name>
    <dbReference type="NCBI Taxonomy" id="485913"/>
    <lineage>
        <taxon>Bacteria</taxon>
        <taxon>Bacillati</taxon>
        <taxon>Chloroflexota</taxon>
        <taxon>Ktedonobacteria</taxon>
        <taxon>Ktedonobacterales</taxon>
        <taxon>Ktedonobacteraceae</taxon>
        <taxon>Ktedonobacter</taxon>
    </lineage>
</organism>